<feature type="non-terminal residue" evidence="1">
    <location>
        <position position="1"/>
    </location>
</feature>
<reference evidence="2" key="1">
    <citation type="journal article" date="2019" name="Int. J. Syst. Evol. Microbiol.">
        <title>The Global Catalogue of Microorganisms (GCM) 10K type strain sequencing project: providing services to taxonomists for standard genome sequencing and annotation.</title>
        <authorList>
            <consortium name="The Broad Institute Genomics Platform"/>
            <consortium name="The Broad Institute Genome Sequencing Center for Infectious Disease"/>
            <person name="Wu L."/>
            <person name="Ma J."/>
        </authorList>
    </citation>
    <scope>NUCLEOTIDE SEQUENCE [LARGE SCALE GENOMIC DNA]</scope>
    <source>
        <strain evidence="2">JCM 31696</strain>
    </source>
</reference>
<name>A0ABW3C8T7_9ACTN</name>
<dbReference type="Proteomes" id="UP001597083">
    <property type="component" value="Unassembled WGS sequence"/>
</dbReference>
<keyword evidence="2" id="KW-1185">Reference proteome</keyword>
<sequence>GVAQDPDGALRPVAGWYLALAQVAMDDVIDRMEREHEVTPPSEAPETVYWVACRVEKDEDNGRRVNRGGLVDNPADVSVYGTSLAFLLDAAMDSGGDITHLQTGRLADLPD</sequence>
<dbReference type="EMBL" id="JBHTIR010000157">
    <property type="protein sequence ID" value="MFD0850850.1"/>
    <property type="molecule type" value="Genomic_DNA"/>
</dbReference>
<gene>
    <name evidence="1" type="ORF">ACFQ07_01270</name>
</gene>
<evidence type="ECO:0000313" key="1">
    <source>
        <dbReference type="EMBL" id="MFD0850850.1"/>
    </source>
</evidence>
<proteinExistence type="predicted"/>
<evidence type="ECO:0000313" key="2">
    <source>
        <dbReference type="Proteomes" id="UP001597083"/>
    </source>
</evidence>
<organism evidence="1 2">
    <name type="scientific">Actinomadura adrarensis</name>
    <dbReference type="NCBI Taxonomy" id="1819600"/>
    <lineage>
        <taxon>Bacteria</taxon>
        <taxon>Bacillati</taxon>
        <taxon>Actinomycetota</taxon>
        <taxon>Actinomycetes</taxon>
        <taxon>Streptosporangiales</taxon>
        <taxon>Thermomonosporaceae</taxon>
        <taxon>Actinomadura</taxon>
    </lineage>
</organism>
<protein>
    <submittedName>
        <fullName evidence="1">Uncharacterized protein</fullName>
    </submittedName>
</protein>
<accession>A0ABW3C8T7</accession>
<comment type="caution">
    <text evidence="1">The sequence shown here is derived from an EMBL/GenBank/DDBJ whole genome shotgun (WGS) entry which is preliminary data.</text>
</comment>